<keyword evidence="2" id="KW-1185">Reference proteome</keyword>
<dbReference type="AlphaFoldDB" id="A0A419WTD0"/>
<accession>A0A419WTD0</accession>
<comment type="caution">
    <text evidence="1">The sequence shown here is derived from an EMBL/GenBank/DDBJ whole genome shotgun (WGS) entry which is preliminary data.</text>
</comment>
<evidence type="ECO:0000313" key="2">
    <source>
        <dbReference type="Proteomes" id="UP000284531"/>
    </source>
</evidence>
<proteinExistence type="predicted"/>
<evidence type="ECO:0000313" key="1">
    <source>
        <dbReference type="EMBL" id="RKD98702.1"/>
    </source>
</evidence>
<sequence>MKSIIYTESRRHLRSNCYPGGTDELAVSDCQIYINCIKLTVPAVGFFCVK</sequence>
<name>A0A419WTD0_9BACT</name>
<protein>
    <submittedName>
        <fullName evidence="1">Uncharacterized protein</fullName>
    </submittedName>
</protein>
<reference evidence="1 2" key="1">
    <citation type="submission" date="2018-09" db="EMBL/GenBank/DDBJ databases">
        <title>Genomic Encyclopedia of Archaeal and Bacterial Type Strains, Phase II (KMG-II): from individual species to whole genera.</title>
        <authorList>
            <person name="Goeker M."/>
        </authorList>
    </citation>
    <scope>NUCLEOTIDE SEQUENCE [LARGE SCALE GENOMIC DNA]</scope>
    <source>
        <strain evidence="1 2">DSM 21950</strain>
    </source>
</reference>
<organism evidence="1 2">
    <name type="scientific">Marinifilum flexuosum</name>
    <dbReference type="NCBI Taxonomy" id="1117708"/>
    <lineage>
        <taxon>Bacteria</taxon>
        <taxon>Pseudomonadati</taxon>
        <taxon>Bacteroidota</taxon>
        <taxon>Bacteroidia</taxon>
        <taxon>Marinilabiliales</taxon>
        <taxon>Marinifilaceae</taxon>
    </lineage>
</organism>
<dbReference type="EMBL" id="RAPQ01000011">
    <property type="protein sequence ID" value="RKD98702.1"/>
    <property type="molecule type" value="Genomic_DNA"/>
</dbReference>
<gene>
    <name evidence="1" type="ORF">BXY64_3563</name>
</gene>
<dbReference type="Proteomes" id="UP000284531">
    <property type="component" value="Unassembled WGS sequence"/>
</dbReference>